<keyword evidence="10" id="KW-1185">Reference proteome</keyword>
<dbReference type="Pfam" id="PF01925">
    <property type="entry name" value="TauE"/>
    <property type="match status" value="1"/>
</dbReference>
<feature type="transmembrane region" description="Helical" evidence="8">
    <location>
        <begin position="186"/>
        <end position="203"/>
    </location>
</feature>
<comment type="subcellular location">
    <subcellularLocation>
        <location evidence="1 8">Cell membrane</location>
        <topology evidence="1 8">Multi-pass membrane protein</topology>
    </subcellularLocation>
</comment>
<evidence type="ECO:0000256" key="1">
    <source>
        <dbReference type="ARBA" id="ARBA00004651"/>
    </source>
</evidence>
<keyword evidence="6 8" id="KW-1133">Transmembrane helix</keyword>
<evidence type="ECO:0000256" key="7">
    <source>
        <dbReference type="ARBA" id="ARBA00023136"/>
    </source>
</evidence>
<proteinExistence type="inferred from homology"/>
<dbReference type="PANTHER" id="PTHR30269">
    <property type="entry name" value="TRANSMEMBRANE PROTEIN YFCA"/>
    <property type="match status" value="1"/>
</dbReference>
<feature type="transmembrane region" description="Helical" evidence="8">
    <location>
        <begin position="102"/>
        <end position="121"/>
    </location>
</feature>
<reference evidence="9" key="1">
    <citation type="submission" date="2020-11" db="EMBL/GenBank/DDBJ databases">
        <title>Nocardioides sp. nov., isolated from Soil of Cynanchum wilfordii Hemsley rhizosphere.</title>
        <authorList>
            <person name="Lee J.-S."/>
            <person name="Suh M.K."/>
            <person name="Kim J.-S."/>
        </authorList>
    </citation>
    <scope>NUCLEOTIDE SEQUENCE</scope>
    <source>
        <strain evidence="9">KCTC 19275</strain>
    </source>
</reference>
<feature type="transmembrane region" description="Helical" evidence="8">
    <location>
        <begin position="209"/>
        <end position="227"/>
    </location>
</feature>
<dbReference type="RefSeq" id="WP_194708031.1">
    <property type="nucleotide sequence ID" value="NZ_JADKPN010000011.1"/>
</dbReference>
<feature type="transmembrane region" description="Helical" evidence="8">
    <location>
        <begin position="234"/>
        <end position="253"/>
    </location>
</feature>
<protein>
    <recommendedName>
        <fullName evidence="8">Probable membrane transporter protein</fullName>
    </recommendedName>
</protein>
<evidence type="ECO:0000256" key="2">
    <source>
        <dbReference type="ARBA" id="ARBA00009142"/>
    </source>
</evidence>
<keyword evidence="5 8" id="KW-0812">Transmembrane</keyword>
<dbReference type="GO" id="GO:0005886">
    <property type="term" value="C:plasma membrane"/>
    <property type="evidence" value="ECO:0007669"/>
    <property type="project" value="UniProtKB-SubCell"/>
</dbReference>
<evidence type="ECO:0000256" key="6">
    <source>
        <dbReference type="ARBA" id="ARBA00022989"/>
    </source>
</evidence>
<dbReference type="InterPro" id="IPR052017">
    <property type="entry name" value="TSUP"/>
</dbReference>
<comment type="similarity">
    <text evidence="2 8">Belongs to the 4-toluene sulfonate uptake permease (TSUP) (TC 2.A.102) family.</text>
</comment>
<dbReference type="InterPro" id="IPR002781">
    <property type="entry name" value="TM_pro_TauE-like"/>
</dbReference>
<organism evidence="9 10">
    <name type="scientific">Nocardioides islandensis</name>
    <dbReference type="NCBI Taxonomy" id="433663"/>
    <lineage>
        <taxon>Bacteria</taxon>
        <taxon>Bacillati</taxon>
        <taxon>Actinomycetota</taxon>
        <taxon>Actinomycetes</taxon>
        <taxon>Propionibacteriales</taxon>
        <taxon>Nocardioidaceae</taxon>
        <taxon>Nocardioides</taxon>
    </lineage>
</organism>
<keyword evidence="3" id="KW-0813">Transport</keyword>
<keyword evidence="4 8" id="KW-1003">Cell membrane</keyword>
<evidence type="ECO:0000256" key="3">
    <source>
        <dbReference type="ARBA" id="ARBA00022448"/>
    </source>
</evidence>
<name>A0A930YJB3_9ACTN</name>
<gene>
    <name evidence="9" type="ORF">ISU07_17075</name>
</gene>
<dbReference type="AlphaFoldDB" id="A0A930YJB3"/>
<evidence type="ECO:0000256" key="8">
    <source>
        <dbReference type="RuleBase" id="RU363041"/>
    </source>
</evidence>
<dbReference type="Proteomes" id="UP000640489">
    <property type="component" value="Unassembled WGS sequence"/>
</dbReference>
<comment type="caution">
    <text evidence="9">The sequence shown here is derived from an EMBL/GenBank/DDBJ whole genome shotgun (WGS) entry which is preliminary data.</text>
</comment>
<evidence type="ECO:0000313" key="9">
    <source>
        <dbReference type="EMBL" id="MBF4764849.1"/>
    </source>
</evidence>
<feature type="transmembrane region" description="Helical" evidence="8">
    <location>
        <begin position="74"/>
        <end position="95"/>
    </location>
</feature>
<keyword evidence="7 8" id="KW-0472">Membrane</keyword>
<dbReference type="EMBL" id="JADKPN010000011">
    <property type="protein sequence ID" value="MBF4764849.1"/>
    <property type="molecule type" value="Genomic_DNA"/>
</dbReference>
<evidence type="ECO:0000256" key="4">
    <source>
        <dbReference type="ARBA" id="ARBA00022475"/>
    </source>
</evidence>
<evidence type="ECO:0000313" key="10">
    <source>
        <dbReference type="Proteomes" id="UP000640489"/>
    </source>
</evidence>
<feature type="transmembrane region" description="Helical" evidence="8">
    <location>
        <begin position="141"/>
        <end position="174"/>
    </location>
</feature>
<evidence type="ECO:0000256" key="5">
    <source>
        <dbReference type="ARBA" id="ARBA00022692"/>
    </source>
</evidence>
<accession>A0A930YJB3</accession>
<dbReference type="PANTHER" id="PTHR30269:SF0">
    <property type="entry name" value="MEMBRANE TRANSPORTER PROTEIN YFCA-RELATED"/>
    <property type="match status" value="1"/>
</dbReference>
<sequence length="254" mass="25475">MTPFEVVAILFAGCAAGAINAVVGSGTLITFPTLLAFGVPPVTANVSNTVGLVPGTLSGAIGYRSELGGQRPRLLRLGPASLIGAAIGAGLLLWLPSSAFDAIVPALVGLGVLLVVIGPRVQRSVAARAESRGGIPDHGGWWVWPAILLLGVYGGYFGAAQGVLLTAVLGIGLVDTLQRHNATKNVLSLIVNTVAALVFIAVADVDWAVAGVLAVGSVIGGQLGATVGRRLPPAVLRGVIVVVGVVALLALLVD</sequence>